<name>A0A8H5BBB7_9AGAR</name>
<evidence type="ECO:0000256" key="1">
    <source>
        <dbReference type="SAM" id="MobiDB-lite"/>
    </source>
</evidence>
<comment type="caution">
    <text evidence="2">The sequence shown here is derived from an EMBL/GenBank/DDBJ whole genome shotgun (WGS) entry which is preliminary data.</text>
</comment>
<dbReference type="EMBL" id="JAACJJ010000029">
    <property type="protein sequence ID" value="KAF5319726.1"/>
    <property type="molecule type" value="Genomic_DNA"/>
</dbReference>
<organism evidence="2 3">
    <name type="scientific">Psilocybe cf. subviscida</name>
    <dbReference type="NCBI Taxonomy" id="2480587"/>
    <lineage>
        <taxon>Eukaryota</taxon>
        <taxon>Fungi</taxon>
        <taxon>Dikarya</taxon>
        <taxon>Basidiomycota</taxon>
        <taxon>Agaricomycotina</taxon>
        <taxon>Agaricomycetes</taxon>
        <taxon>Agaricomycetidae</taxon>
        <taxon>Agaricales</taxon>
        <taxon>Agaricineae</taxon>
        <taxon>Strophariaceae</taxon>
        <taxon>Psilocybe</taxon>
    </lineage>
</organism>
<evidence type="ECO:0000313" key="3">
    <source>
        <dbReference type="Proteomes" id="UP000567179"/>
    </source>
</evidence>
<dbReference type="OrthoDB" id="2997660at2759"/>
<keyword evidence="3" id="KW-1185">Reference proteome</keyword>
<dbReference type="Proteomes" id="UP000567179">
    <property type="component" value="Unassembled WGS sequence"/>
</dbReference>
<reference evidence="2 3" key="1">
    <citation type="journal article" date="2020" name="ISME J.">
        <title>Uncovering the hidden diversity of litter-decomposition mechanisms in mushroom-forming fungi.</title>
        <authorList>
            <person name="Floudas D."/>
            <person name="Bentzer J."/>
            <person name="Ahren D."/>
            <person name="Johansson T."/>
            <person name="Persson P."/>
            <person name="Tunlid A."/>
        </authorList>
    </citation>
    <scope>NUCLEOTIDE SEQUENCE [LARGE SCALE GENOMIC DNA]</scope>
    <source>
        <strain evidence="2 3">CBS 101986</strain>
    </source>
</reference>
<feature type="region of interest" description="Disordered" evidence="1">
    <location>
        <begin position="181"/>
        <end position="200"/>
    </location>
</feature>
<feature type="region of interest" description="Disordered" evidence="1">
    <location>
        <begin position="380"/>
        <end position="419"/>
    </location>
</feature>
<protein>
    <submittedName>
        <fullName evidence="2">Uncharacterized protein</fullName>
    </submittedName>
</protein>
<dbReference type="AlphaFoldDB" id="A0A8H5BBB7"/>
<proteinExistence type="predicted"/>
<gene>
    <name evidence="2" type="ORF">D9619_008823</name>
</gene>
<feature type="region of interest" description="Disordered" evidence="1">
    <location>
        <begin position="450"/>
        <end position="506"/>
    </location>
</feature>
<evidence type="ECO:0000313" key="2">
    <source>
        <dbReference type="EMBL" id="KAF5319726.1"/>
    </source>
</evidence>
<feature type="compositionally biased region" description="Polar residues" evidence="1">
    <location>
        <begin position="496"/>
        <end position="506"/>
    </location>
</feature>
<accession>A0A8H5BBB7</accession>
<sequence length="506" mass="57320">MWHINSHDWTIRKSDKKRRLREAMKRTWSKLDNGNDNGPVAGPSTQTIGPHNKHFRQQSNIRFALPCTTSHPRPSNTSPYTMKRRRIVTKEIDFTRRGSAHRSNATATPSASRTMILSFLSYNHDERAQSEPPELGKELEDAEIVKTPVWSERAQSEFIARSPYDEDDIELDEAQMLGEMAESQHPPRAPSPAATEIDDPESQDVVNHTLASGVKVRDFGFIIKGNGDDDSLPSIATTALPFRPAPEVFDQFKALAEVEYRWTQPTRRYPIAGRSARRLLDMGWLTQGEWDQRAHPMDIEALRDHDSRPYYPWRPQRWTSVPSLEQRRSMMVARAGFFHSLDRVWAGHEFRDAMTRQAEEAGAAALQRVLPQMKRQLEVEAQGGGNKKRRITPEGSAAATLSSQQRPRMPSPHPCSQQPVMMAPAKQYPAPLHTYNPVLYPEAASIIESSAATSSQPRPVVPERADTPPLDEENLRQQESPGRGNRLVRKKVQRGLSRTQTMQLIA</sequence>
<feature type="region of interest" description="Disordered" evidence="1">
    <location>
        <begin position="29"/>
        <end position="49"/>
    </location>
</feature>